<gene>
    <name evidence="5" type="ORF">L21SP2_1818</name>
</gene>
<dbReference type="Proteomes" id="UP000018680">
    <property type="component" value="Chromosome"/>
</dbReference>
<name>V5WHB3_9SPIO</name>
<reference evidence="5 6" key="1">
    <citation type="journal article" date="2015" name="Stand. Genomic Sci.">
        <title>Complete genome sequence and description of Salinispira pacifica gen. nov., sp. nov., a novel spirochaete isolated form a hypersaline microbial mat.</title>
        <authorList>
            <person name="Ben Hania W."/>
            <person name="Joseph M."/>
            <person name="Schumann P."/>
            <person name="Bunk B."/>
            <person name="Fiebig A."/>
            <person name="Sproer C."/>
            <person name="Klenk H.P."/>
            <person name="Fardeau M.L."/>
            <person name="Spring S."/>
        </authorList>
    </citation>
    <scope>NUCLEOTIDE SEQUENCE [LARGE SCALE GENOMIC DNA]</scope>
    <source>
        <strain evidence="5 6">L21-RPul-D2</strain>
    </source>
</reference>
<dbReference type="GO" id="GO:0140664">
    <property type="term" value="F:ATP-dependent DNA damage sensor activity"/>
    <property type="evidence" value="ECO:0007669"/>
    <property type="project" value="InterPro"/>
</dbReference>
<dbReference type="PATRIC" id="fig|1307761.3.peg.1812"/>
<proteinExistence type="predicted"/>
<dbReference type="GO" id="GO:0006298">
    <property type="term" value="P:mismatch repair"/>
    <property type="evidence" value="ECO:0007669"/>
    <property type="project" value="InterPro"/>
</dbReference>
<dbReference type="SMART" id="SM00534">
    <property type="entry name" value="MUTSac"/>
    <property type="match status" value="1"/>
</dbReference>
<evidence type="ECO:0000256" key="2">
    <source>
        <dbReference type="ARBA" id="ARBA00022840"/>
    </source>
</evidence>
<dbReference type="EMBL" id="CP006939">
    <property type="protein sequence ID" value="AHC15193.1"/>
    <property type="molecule type" value="Genomic_DNA"/>
</dbReference>
<keyword evidence="3" id="KW-0238">DNA-binding</keyword>
<evidence type="ECO:0000313" key="6">
    <source>
        <dbReference type="Proteomes" id="UP000018680"/>
    </source>
</evidence>
<sequence>MGQIGSFVPAESARLGIADRIFCRVGASDNLARGESTFLVEMNETAHILRQATRQSLVIMDEVGRGTSTQDGLSIAWAVSDYILDHLQCRTFFATHFHELSDLKHKGMVNLSLQVSEEDGEILFLNKVIEGPSNNSYGIHVAQIAGIPDEVIFRAGEILDQIQQSSSGLNISANSSNRKGSRKMASGGFQRGLFGQDEMVLQEIKHLDLNTCTPIEALNHLSRMQKHLKE</sequence>
<keyword evidence="2" id="KW-0067">ATP-binding</keyword>
<accession>V5WHB3</accession>
<dbReference type="STRING" id="1307761.L21SP2_1818"/>
<organism evidence="5 6">
    <name type="scientific">Salinispira pacifica</name>
    <dbReference type="NCBI Taxonomy" id="1307761"/>
    <lineage>
        <taxon>Bacteria</taxon>
        <taxon>Pseudomonadati</taxon>
        <taxon>Spirochaetota</taxon>
        <taxon>Spirochaetia</taxon>
        <taxon>Spirochaetales</taxon>
        <taxon>Spirochaetaceae</taxon>
        <taxon>Salinispira</taxon>
    </lineage>
</organism>
<dbReference type="GO" id="GO:0030983">
    <property type="term" value="F:mismatched DNA binding"/>
    <property type="evidence" value="ECO:0007669"/>
    <property type="project" value="InterPro"/>
</dbReference>
<dbReference type="HOGENOM" id="CLU_002472_8_1_12"/>
<dbReference type="InterPro" id="IPR000432">
    <property type="entry name" value="DNA_mismatch_repair_MutS_C"/>
</dbReference>
<keyword evidence="1" id="KW-0547">Nucleotide-binding</keyword>
<protein>
    <submittedName>
        <fullName evidence="5">DNA mismatch repair protein MutS</fullName>
    </submittedName>
</protein>
<evidence type="ECO:0000256" key="1">
    <source>
        <dbReference type="ARBA" id="ARBA00022741"/>
    </source>
</evidence>
<keyword evidence="6" id="KW-1185">Reference proteome</keyword>
<dbReference type="InterPro" id="IPR027417">
    <property type="entry name" value="P-loop_NTPase"/>
</dbReference>
<dbReference type="Pfam" id="PF00488">
    <property type="entry name" value="MutS_V"/>
    <property type="match status" value="1"/>
</dbReference>
<dbReference type="Gene3D" id="3.40.50.300">
    <property type="entry name" value="P-loop containing nucleotide triphosphate hydrolases"/>
    <property type="match status" value="1"/>
</dbReference>
<dbReference type="AlphaFoldDB" id="V5WHB3"/>
<dbReference type="InterPro" id="IPR045076">
    <property type="entry name" value="MutS"/>
</dbReference>
<dbReference type="SUPFAM" id="SSF52540">
    <property type="entry name" value="P-loop containing nucleoside triphosphate hydrolases"/>
    <property type="match status" value="1"/>
</dbReference>
<dbReference type="PANTHER" id="PTHR11361">
    <property type="entry name" value="DNA MISMATCH REPAIR PROTEIN MUTS FAMILY MEMBER"/>
    <property type="match status" value="1"/>
</dbReference>
<dbReference type="KEGG" id="slr:L21SP2_1818"/>
<dbReference type="PANTHER" id="PTHR11361:SF34">
    <property type="entry name" value="DNA MISMATCH REPAIR PROTEIN MSH1, MITOCHONDRIAL"/>
    <property type="match status" value="1"/>
</dbReference>
<dbReference type="PROSITE" id="PS00486">
    <property type="entry name" value="DNA_MISMATCH_REPAIR_2"/>
    <property type="match status" value="1"/>
</dbReference>
<evidence type="ECO:0000256" key="3">
    <source>
        <dbReference type="ARBA" id="ARBA00023125"/>
    </source>
</evidence>
<evidence type="ECO:0000313" key="5">
    <source>
        <dbReference type="EMBL" id="AHC15193.1"/>
    </source>
</evidence>
<feature type="domain" description="DNA mismatch repair proteins mutS family" evidence="4">
    <location>
        <begin position="56"/>
        <end position="72"/>
    </location>
</feature>
<dbReference type="eggNOG" id="COG0249">
    <property type="taxonomic scope" value="Bacteria"/>
</dbReference>
<evidence type="ECO:0000259" key="4">
    <source>
        <dbReference type="PROSITE" id="PS00486"/>
    </source>
</evidence>
<dbReference type="GO" id="GO:0005524">
    <property type="term" value="F:ATP binding"/>
    <property type="evidence" value="ECO:0007669"/>
    <property type="project" value="UniProtKB-KW"/>
</dbReference>